<dbReference type="EMBL" id="BKCJ011514625">
    <property type="protein sequence ID" value="GFD39329.1"/>
    <property type="molecule type" value="Genomic_DNA"/>
</dbReference>
<accession>A0A699VYA1</accession>
<comment type="caution">
    <text evidence="1">The sequence shown here is derived from an EMBL/GenBank/DDBJ whole genome shotgun (WGS) entry which is preliminary data.</text>
</comment>
<name>A0A699VYA1_TANCI</name>
<organism evidence="1">
    <name type="scientific">Tanacetum cinerariifolium</name>
    <name type="common">Dalmatian daisy</name>
    <name type="synonym">Chrysanthemum cinerariifolium</name>
    <dbReference type="NCBI Taxonomy" id="118510"/>
    <lineage>
        <taxon>Eukaryota</taxon>
        <taxon>Viridiplantae</taxon>
        <taxon>Streptophyta</taxon>
        <taxon>Embryophyta</taxon>
        <taxon>Tracheophyta</taxon>
        <taxon>Spermatophyta</taxon>
        <taxon>Magnoliopsida</taxon>
        <taxon>eudicotyledons</taxon>
        <taxon>Gunneridae</taxon>
        <taxon>Pentapetalae</taxon>
        <taxon>asterids</taxon>
        <taxon>campanulids</taxon>
        <taxon>Asterales</taxon>
        <taxon>Asteraceae</taxon>
        <taxon>Asteroideae</taxon>
        <taxon>Anthemideae</taxon>
        <taxon>Anthemidinae</taxon>
        <taxon>Tanacetum</taxon>
    </lineage>
</organism>
<proteinExistence type="predicted"/>
<dbReference type="AlphaFoldDB" id="A0A699VYA1"/>
<evidence type="ECO:0000313" key="1">
    <source>
        <dbReference type="EMBL" id="GFD39329.1"/>
    </source>
</evidence>
<reference evidence="1" key="1">
    <citation type="journal article" date="2019" name="Sci. Rep.">
        <title>Draft genome of Tanacetum cinerariifolium, the natural source of mosquito coil.</title>
        <authorList>
            <person name="Yamashiro T."/>
            <person name="Shiraishi A."/>
            <person name="Satake H."/>
            <person name="Nakayama K."/>
        </authorList>
    </citation>
    <scope>NUCLEOTIDE SEQUENCE</scope>
</reference>
<protein>
    <submittedName>
        <fullName evidence="1">Uncharacterized protein</fullName>
    </submittedName>
</protein>
<sequence length="80" mass="9014">MSCAGVIDIKHRHNATEMADFVLGRTVIDAAQRKRSKYMTKCADIGYGFLSFSFSSFGELKKDAMTLLKRARKFSMAQDI</sequence>
<gene>
    <name evidence="1" type="ORF">Tci_911298</name>
</gene>
<feature type="non-terminal residue" evidence="1">
    <location>
        <position position="80"/>
    </location>
</feature>